<evidence type="ECO:0000256" key="3">
    <source>
        <dbReference type="ARBA" id="ARBA00010008"/>
    </source>
</evidence>
<dbReference type="Pfam" id="PF00155">
    <property type="entry name" value="Aminotran_1_2"/>
    <property type="match status" value="1"/>
</dbReference>
<dbReference type="GO" id="GO:0008890">
    <property type="term" value="F:glycine C-acetyltransferase activity"/>
    <property type="evidence" value="ECO:0007669"/>
    <property type="project" value="InterPro"/>
</dbReference>
<dbReference type="InterPro" id="IPR001917">
    <property type="entry name" value="Aminotrans_II_pyridoxalP_BS"/>
</dbReference>
<evidence type="ECO:0000259" key="12">
    <source>
        <dbReference type="Pfam" id="PF00155"/>
    </source>
</evidence>
<dbReference type="SUPFAM" id="SSF53383">
    <property type="entry name" value="PLP-dependent transferases"/>
    <property type="match status" value="1"/>
</dbReference>
<dbReference type="AlphaFoldDB" id="A0A1F6D7H4"/>
<dbReference type="FunFam" id="3.40.640.10:FF:000006">
    <property type="entry name" value="5-aminolevulinate synthase, mitochondrial"/>
    <property type="match status" value="1"/>
</dbReference>
<keyword evidence="6 13" id="KW-0808">Transferase</keyword>
<evidence type="ECO:0000256" key="5">
    <source>
        <dbReference type="ARBA" id="ARBA00016004"/>
    </source>
</evidence>
<reference evidence="13 14" key="1">
    <citation type="journal article" date="2016" name="Nat. Commun.">
        <title>Thousands of microbial genomes shed light on interconnected biogeochemical processes in an aquifer system.</title>
        <authorList>
            <person name="Anantharaman K."/>
            <person name="Brown C.T."/>
            <person name="Hug L.A."/>
            <person name="Sharon I."/>
            <person name="Castelle C.J."/>
            <person name="Probst A.J."/>
            <person name="Thomas B.C."/>
            <person name="Singh A."/>
            <person name="Wilkins M.J."/>
            <person name="Karaoz U."/>
            <person name="Brodie E.L."/>
            <person name="Williams K.H."/>
            <person name="Hubbard S.S."/>
            <person name="Banfield J.F."/>
        </authorList>
    </citation>
    <scope>NUCLEOTIDE SEQUENCE [LARGE SCALE GENOMIC DNA]</scope>
</reference>
<evidence type="ECO:0000256" key="10">
    <source>
        <dbReference type="ARBA" id="ARBA00033381"/>
    </source>
</evidence>
<evidence type="ECO:0000256" key="2">
    <source>
        <dbReference type="ARBA" id="ARBA00004746"/>
    </source>
</evidence>
<dbReference type="InterPro" id="IPR015424">
    <property type="entry name" value="PyrdxlP-dep_Trfase"/>
</dbReference>
<dbReference type="NCBIfam" id="TIGR01822">
    <property type="entry name" value="2am3keto_CoA"/>
    <property type="match status" value="1"/>
</dbReference>
<keyword evidence="7 11" id="KW-0663">Pyridoxal phosphate</keyword>
<dbReference type="GO" id="GO:0030170">
    <property type="term" value="F:pyridoxal phosphate binding"/>
    <property type="evidence" value="ECO:0007669"/>
    <property type="project" value="InterPro"/>
</dbReference>
<dbReference type="NCBIfam" id="NF005394">
    <property type="entry name" value="PRK06939.1"/>
    <property type="match status" value="1"/>
</dbReference>
<evidence type="ECO:0000256" key="1">
    <source>
        <dbReference type="ARBA" id="ARBA00001933"/>
    </source>
</evidence>
<dbReference type="InterPro" id="IPR004839">
    <property type="entry name" value="Aminotransferase_I/II_large"/>
</dbReference>
<dbReference type="PANTHER" id="PTHR13693:SF102">
    <property type="entry name" value="2-AMINO-3-KETOBUTYRATE COENZYME A LIGASE, MITOCHONDRIAL"/>
    <property type="match status" value="1"/>
</dbReference>
<dbReference type="Gene3D" id="3.90.1150.10">
    <property type="entry name" value="Aspartate Aminotransferase, domain 1"/>
    <property type="match status" value="1"/>
</dbReference>
<feature type="domain" description="Aminotransferase class I/classII large" evidence="12">
    <location>
        <begin position="41"/>
        <end position="384"/>
    </location>
</feature>
<evidence type="ECO:0000256" key="7">
    <source>
        <dbReference type="ARBA" id="ARBA00022898"/>
    </source>
</evidence>
<dbReference type="CDD" id="cd06454">
    <property type="entry name" value="KBL_like"/>
    <property type="match status" value="1"/>
</dbReference>
<accession>A0A1F6D7H4</accession>
<dbReference type="PANTHER" id="PTHR13693">
    <property type="entry name" value="CLASS II AMINOTRANSFERASE/8-AMINO-7-OXONONANOATE SYNTHASE"/>
    <property type="match status" value="1"/>
</dbReference>
<dbReference type="GO" id="GO:0006567">
    <property type="term" value="P:L-threonine catabolic process"/>
    <property type="evidence" value="ECO:0007669"/>
    <property type="project" value="InterPro"/>
</dbReference>
<dbReference type="GO" id="GO:0005737">
    <property type="term" value="C:cytoplasm"/>
    <property type="evidence" value="ECO:0007669"/>
    <property type="project" value="UniProtKB-ARBA"/>
</dbReference>
<dbReference type="InterPro" id="IPR015422">
    <property type="entry name" value="PyrdxlP-dep_Trfase_small"/>
</dbReference>
<protein>
    <recommendedName>
        <fullName evidence="5">8-amino-7-oxononanoate synthase</fullName>
        <ecNumber evidence="4">2.3.1.47</ecNumber>
    </recommendedName>
    <alternativeName>
        <fullName evidence="9">7-keto-8-amino-pelargonic acid synthase</fullName>
    </alternativeName>
    <alternativeName>
        <fullName evidence="10">8-amino-7-ketopelargonate synthase</fullName>
    </alternativeName>
</protein>
<dbReference type="InterPro" id="IPR050087">
    <property type="entry name" value="AON_synthase_class-II"/>
</dbReference>
<comment type="cofactor">
    <cofactor evidence="1 11">
        <name>pyridoxal 5'-phosphate</name>
        <dbReference type="ChEBI" id="CHEBI:597326"/>
    </cofactor>
</comment>
<dbReference type="InterPro" id="IPR011282">
    <property type="entry name" value="2am3keto_CoA_ligase"/>
</dbReference>
<dbReference type="Gene3D" id="3.40.640.10">
    <property type="entry name" value="Type I PLP-dependent aspartate aminotransferase-like (Major domain)"/>
    <property type="match status" value="1"/>
</dbReference>
<comment type="caution">
    <text evidence="13">The sequence shown here is derived from an EMBL/GenBank/DDBJ whole genome shotgun (WGS) entry which is preliminary data.</text>
</comment>
<gene>
    <name evidence="13" type="ORF">A2853_02650</name>
</gene>
<name>A0A1F6D7H4_9BACT</name>
<sequence length="394" mass="43439">MYKSLKPILEAELEAARENGTYKEERVLKSPQGREITVKGKKVLNFCANNYLGFSGTQLMEKASEEAVKKWGYGLASVRFICGTQTIHKELERAVAQLIGTEDAVLYSSCFMANVGLFQTFFGEQDAIISDELNHASIIDAVRLTKSERHVYKHMDMADLEDKLKATQGKRLRVIATDGVFSMDGDIAPLKEICDLADKYDALVMVDDAHANGVMGKTGGGTPEHCGVVGRVDFVTGTFGKALGGAGGAFTATHKEAAEYLRNRSRTYLFSNSLDTAVTGASLWLIDYLRSHPEYRKRLWENTKLFRELMKKNGFTVSDAQHPITPIMLGDEKKAVDMAKALFDEGIYVIGFAYPVVPKGKARIRVQISAAHTKADIEKAVEKFTAVGKKFGVV</sequence>
<evidence type="ECO:0000313" key="13">
    <source>
        <dbReference type="EMBL" id="OGG57393.1"/>
    </source>
</evidence>
<proteinExistence type="inferred from homology"/>
<evidence type="ECO:0000256" key="9">
    <source>
        <dbReference type="ARBA" id="ARBA00032610"/>
    </source>
</evidence>
<evidence type="ECO:0000256" key="6">
    <source>
        <dbReference type="ARBA" id="ARBA00022679"/>
    </source>
</evidence>
<dbReference type="FunFam" id="3.90.1150.10:FF:000004">
    <property type="entry name" value="2-amino-3-ketobutyrate coenzyme A ligase"/>
    <property type="match status" value="1"/>
</dbReference>
<dbReference type="InterPro" id="IPR015421">
    <property type="entry name" value="PyrdxlP-dep_Trfase_major"/>
</dbReference>
<evidence type="ECO:0000256" key="11">
    <source>
        <dbReference type="RuleBase" id="RU003693"/>
    </source>
</evidence>
<keyword evidence="8" id="KW-0012">Acyltransferase</keyword>
<dbReference type="EMBL" id="MFKX01000029">
    <property type="protein sequence ID" value="OGG57393.1"/>
    <property type="molecule type" value="Genomic_DNA"/>
</dbReference>
<evidence type="ECO:0000313" key="14">
    <source>
        <dbReference type="Proteomes" id="UP000177958"/>
    </source>
</evidence>
<dbReference type="EC" id="2.3.1.47" evidence="4"/>
<organism evidence="13 14">
    <name type="scientific">Candidatus Kaiserbacteria bacterium RIFCSPHIGHO2_01_FULL_55_17</name>
    <dbReference type="NCBI Taxonomy" id="1798484"/>
    <lineage>
        <taxon>Bacteria</taxon>
        <taxon>Candidatus Kaiseribacteriota</taxon>
    </lineage>
</organism>
<comment type="pathway">
    <text evidence="2">Cofactor biosynthesis; biotin biosynthesis.</text>
</comment>
<evidence type="ECO:0000256" key="8">
    <source>
        <dbReference type="ARBA" id="ARBA00023315"/>
    </source>
</evidence>
<dbReference type="Proteomes" id="UP000177958">
    <property type="component" value="Unassembled WGS sequence"/>
</dbReference>
<dbReference type="GO" id="GO:0008710">
    <property type="term" value="F:8-amino-7-oxononanoate synthase activity"/>
    <property type="evidence" value="ECO:0007669"/>
    <property type="project" value="UniProtKB-EC"/>
</dbReference>
<evidence type="ECO:0000256" key="4">
    <source>
        <dbReference type="ARBA" id="ARBA00013187"/>
    </source>
</evidence>
<comment type="similarity">
    <text evidence="3">Belongs to the class-II pyridoxal-phosphate-dependent aminotransferase family. BioF subfamily.</text>
</comment>
<dbReference type="PROSITE" id="PS00599">
    <property type="entry name" value="AA_TRANSFER_CLASS_2"/>
    <property type="match status" value="1"/>
</dbReference>